<keyword evidence="1" id="KW-0812">Transmembrane</keyword>
<keyword evidence="1" id="KW-0472">Membrane</keyword>
<evidence type="ECO:0000256" key="1">
    <source>
        <dbReference type="SAM" id="Phobius"/>
    </source>
</evidence>
<keyword evidence="1" id="KW-1133">Transmembrane helix</keyword>
<sequence length="60" mass="6865">MKWVIILTFTIIYLLITFFGLGPVLLADGSIQERVITLAVVLLLYVIITIIYRSLLKKIK</sequence>
<proteinExistence type="predicted"/>
<accession>A0A6M0Q2P7</accession>
<dbReference type="AlphaFoldDB" id="A0A6M0Q2P7"/>
<organism evidence="2 3">
    <name type="scientific">Bacillus mesophilus</name>
    <dbReference type="NCBI Taxonomy" id="1808955"/>
    <lineage>
        <taxon>Bacteria</taxon>
        <taxon>Bacillati</taxon>
        <taxon>Bacillota</taxon>
        <taxon>Bacilli</taxon>
        <taxon>Bacillales</taxon>
        <taxon>Bacillaceae</taxon>
        <taxon>Bacillus</taxon>
    </lineage>
</organism>
<dbReference type="RefSeq" id="WP_163177073.1">
    <property type="nucleotide sequence ID" value="NZ_JAAIWM010000001.1"/>
</dbReference>
<feature type="transmembrane region" description="Helical" evidence="1">
    <location>
        <begin position="36"/>
        <end position="56"/>
    </location>
</feature>
<evidence type="ECO:0000313" key="2">
    <source>
        <dbReference type="EMBL" id="NEY70454.1"/>
    </source>
</evidence>
<gene>
    <name evidence="2" type="ORF">G4D63_01750</name>
</gene>
<keyword evidence="3" id="KW-1185">Reference proteome</keyword>
<name>A0A6M0Q2P7_9BACI</name>
<dbReference type="Proteomes" id="UP000481043">
    <property type="component" value="Unassembled WGS sequence"/>
</dbReference>
<dbReference type="EMBL" id="JAAIWM010000001">
    <property type="protein sequence ID" value="NEY70454.1"/>
    <property type="molecule type" value="Genomic_DNA"/>
</dbReference>
<dbReference type="Pfam" id="PF22268">
    <property type="entry name" value="DUF6954"/>
    <property type="match status" value="1"/>
</dbReference>
<reference evidence="2 3" key="1">
    <citation type="submission" date="2020-02" db="EMBL/GenBank/DDBJ databases">
        <title>Bacillus aquiflavi sp. nov., isolated from yellow water of strong flavor Chinese baijiu in Yibin region of China.</title>
        <authorList>
            <person name="Xie J."/>
        </authorList>
    </citation>
    <scope>NUCLEOTIDE SEQUENCE [LARGE SCALE GENOMIC DNA]</scope>
    <source>
        <strain evidence="2 3">SA4</strain>
    </source>
</reference>
<protein>
    <submittedName>
        <fullName evidence="2">Uncharacterized protein</fullName>
    </submittedName>
</protein>
<comment type="caution">
    <text evidence="2">The sequence shown here is derived from an EMBL/GenBank/DDBJ whole genome shotgun (WGS) entry which is preliminary data.</text>
</comment>
<dbReference type="InterPro" id="IPR054229">
    <property type="entry name" value="DUF6954"/>
</dbReference>
<evidence type="ECO:0000313" key="3">
    <source>
        <dbReference type="Proteomes" id="UP000481043"/>
    </source>
</evidence>